<feature type="domain" description="Glycosyl transferase family 28 C-terminal" evidence="1">
    <location>
        <begin position="251"/>
        <end position="301"/>
    </location>
</feature>
<dbReference type="Pfam" id="PF04101">
    <property type="entry name" value="Glyco_tran_28_C"/>
    <property type="match status" value="1"/>
</dbReference>
<dbReference type="Gene3D" id="3.40.50.2000">
    <property type="entry name" value="Glycogen Phosphorylase B"/>
    <property type="match status" value="1"/>
</dbReference>
<accession>C7NGU4</accession>
<dbReference type="AlphaFoldDB" id="C7NGU4"/>
<organism evidence="2 3">
    <name type="scientific">Kytococcus sedentarius (strain ATCC 14392 / DSM 20547 / JCM 11482 / CCUG 33030 / NBRC 15357 / NCTC 11040 / CCM 314 / 541)</name>
    <name type="common">Micrococcus sedentarius</name>
    <dbReference type="NCBI Taxonomy" id="478801"/>
    <lineage>
        <taxon>Bacteria</taxon>
        <taxon>Bacillati</taxon>
        <taxon>Actinomycetota</taxon>
        <taxon>Actinomycetes</taxon>
        <taxon>Micrococcales</taxon>
        <taxon>Kytococcaceae</taxon>
        <taxon>Kytococcus</taxon>
    </lineage>
</organism>
<dbReference type="SUPFAM" id="SSF53756">
    <property type="entry name" value="UDP-Glycosyltransferase/glycogen phosphorylase"/>
    <property type="match status" value="1"/>
</dbReference>
<dbReference type="EMBL" id="CP001686">
    <property type="protein sequence ID" value="ACV07616.1"/>
    <property type="molecule type" value="Genomic_DNA"/>
</dbReference>
<reference evidence="2 3" key="1">
    <citation type="journal article" date="2009" name="Stand. Genomic Sci.">
        <title>Complete genome sequence of Kytococcus sedentarius type strain (541).</title>
        <authorList>
            <person name="Sims D."/>
            <person name="Brettin T."/>
            <person name="Detter J.C."/>
            <person name="Han C."/>
            <person name="Lapidus A."/>
            <person name="Copeland A."/>
            <person name="Glavina Del Rio T."/>
            <person name="Nolan M."/>
            <person name="Chen F."/>
            <person name="Lucas S."/>
            <person name="Tice H."/>
            <person name="Cheng J.F."/>
            <person name="Bruce D."/>
            <person name="Goodwin L."/>
            <person name="Pitluck S."/>
            <person name="Ovchinnikova G."/>
            <person name="Pati A."/>
            <person name="Ivanova N."/>
            <person name="Mavrommatis K."/>
            <person name="Chen A."/>
            <person name="Palaniappan K."/>
            <person name="D'haeseleer P."/>
            <person name="Chain P."/>
            <person name="Bristow J."/>
            <person name="Eisen J.A."/>
            <person name="Markowitz V."/>
            <person name="Hugenholtz P."/>
            <person name="Schneider S."/>
            <person name="Goker M."/>
            <person name="Pukall R."/>
            <person name="Kyrpides N.C."/>
            <person name="Klenk H.P."/>
        </authorList>
    </citation>
    <scope>NUCLEOTIDE SEQUENCE [LARGE SCALE GENOMIC DNA]</scope>
    <source>
        <strain evidence="3">ATCC 14392 / DSM 20547 / JCM 11482 / CCUG 33030 / NBRC 15357 / NCTC 11040 / CCM 314 / 541</strain>
    </source>
</reference>
<proteinExistence type="predicted"/>
<evidence type="ECO:0000313" key="3">
    <source>
        <dbReference type="Proteomes" id="UP000006666"/>
    </source>
</evidence>
<dbReference type="GO" id="GO:0016758">
    <property type="term" value="F:hexosyltransferase activity"/>
    <property type="evidence" value="ECO:0007669"/>
    <property type="project" value="InterPro"/>
</dbReference>
<name>C7NGU4_KYTSD</name>
<dbReference type="RefSeq" id="WP_015780537.1">
    <property type="nucleotide sequence ID" value="NC_013169.1"/>
</dbReference>
<dbReference type="InterPro" id="IPR007235">
    <property type="entry name" value="Glyco_trans_28_C"/>
</dbReference>
<keyword evidence="2" id="KW-0808">Transferase</keyword>
<dbReference type="KEGG" id="kse:Ksed_26660"/>
<evidence type="ECO:0000313" key="2">
    <source>
        <dbReference type="EMBL" id="ACV07616.1"/>
    </source>
</evidence>
<gene>
    <name evidence="2" type="ordered locus">Ksed_26660</name>
</gene>
<dbReference type="HOGENOM" id="CLU_050684_0_0_11"/>
<keyword evidence="3" id="KW-1185">Reference proteome</keyword>
<protein>
    <submittedName>
        <fullName evidence="2">Predicted glycosyl transferase</fullName>
    </submittedName>
</protein>
<dbReference type="eggNOG" id="COG4671">
    <property type="taxonomic scope" value="Bacteria"/>
</dbReference>
<evidence type="ECO:0000259" key="1">
    <source>
        <dbReference type="Pfam" id="PF04101"/>
    </source>
</evidence>
<dbReference type="STRING" id="478801.Ksed_26660"/>
<dbReference type="Proteomes" id="UP000006666">
    <property type="component" value="Chromosome"/>
</dbReference>
<sequence>MIGYYVHHHGAGHSTRATAVARACAALGETVVGLSSRPRPADWPGEWVELPDDTTGIDDLAALAAHHDVTAGGALHFAPLRAGFGPRQQAIAQWVSRAQPRVVVVDVSVEVTALVRLLGVPVVTVAMPGDRTDAAHRLGYRIATRIVACWPAGAHPDHVVTGPDLVGRTTFVGGISRFAGAGGALGPHGAGTPGGAAGGRASAQRDPGLGVLLWGHGSDAPGPGATATLRAADPAVRWELARDLPPGELRSLLGRAGVVVTHAGQGAVADIAAAGAPAVVLGQDRPHDEQAATARALDRLGLAATGVGWPAAHQWPGLLGTARRIGGSGWARWLGPGARGIAEVLREI</sequence>